<organism evidence="1 2">
    <name type="scientific">Nitrosococcus oceani C-27</name>
    <dbReference type="NCBI Taxonomy" id="314279"/>
    <lineage>
        <taxon>Bacteria</taxon>
        <taxon>Pseudomonadati</taxon>
        <taxon>Pseudomonadota</taxon>
        <taxon>Gammaproteobacteria</taxon>
        <taxon>Chromatiales</taxon>
        <taxon>Chromatiaceae</taxon>
        <taxon>Nitrosococcus</taxon>
    </lineage>
</organism>
<dbReference type="Proteomes" id="UP000028839">
    <property type="component" value="Unassembled WGS sequence"/>
</dbReference>
<sequence>MDGLSGNDLLVGGEGEDTYLFGWNSQGNDIITELAGSNTIALEKGTVIADLRHAQYGDDLIISLRGSTATLTLKDYYLFSQQWSIRVENNV</sequence>
<reference evidence="1 2" key="1">
    <citation type="submission" date="2014-07" db="EMBL/GenBank/DDBJ databases">
        <title>Comparative analysis of Nitrosococcus oceani genome inventories of strains from Pacific and Atlantic gyres.</title>
        <authorList>
            <person name="Lim C.K."/>
            <person name="Wang L."/>
            <person name="Sayavedra-Soto L.A."/>
            <person name="Klotz M.G."/>
        </authorList>
    </citation>
    <scope>NUCLEOTIDE SEQUENCE [LARGE SCALE GENOMIC DNA]</scope>
    <source>
        <strain evidence="1 2">C-27</strain>
    </source>
</reference>
<name>A0A0E2ZHP8_9GAMM</name>
<evidence type="ECO:0000313" key="2">
    <source>
        <dbReference type="Proteomes" id="UP000028839"/>
    </source>
</evidence>
<dbReference type="Gene3D" id="2.150.10.10">
    <property type="entry name" value="Serralysin-like metalloprotease, C-terminal"/>
    <property type="match status" value="1"/>
</dbReference>
<protein>
    <recommendedName>
        <fullName evidence="3">Haemolysin-type calcium binding-related domain-containing protein</fullName>
    </recommendedName>
</protein>
<dbReference type="EMBL" id="JPGN01000520">
    <property type="protein sequence ID" value="KFI17807.1"/>
    <property type="molecule type" value="Genomic_DNA"/>
</dbReference>
<dbReference type="AlphaFoldDB" id="A0A0E2ZHP8"/>
<feature type="non-terminal residue" evidence="1">
    <location>
        <position position="91"/>
    </location>
</feature>
<dbReference type="HOGENOM" id="CLU_2432174_0_0_6"/>
<comment type="caution">
    <text evidence="1">The sequence shown here is derived from an EMBL/GenBank/DDBJ whole genome shotgun (WGS) entry which is preliminary data.</text>
</comment>
<dbReference type="SUPFAM" id="SSF51120">
    <property type="entry name" value="beta-Roll"/>
    <property type="match status" value="1"/>
</dbReference>
<evidence type="ECO:0000313" key="1">
    <source>
        <dbReference type="EMBL" id="KFI17807.1"/>
    </source>
</evidence>
<dbReference type="InterPro" id="IPR011049">
    <property type="entry name" value="Serralysin-like_metalloprot_C"/>
</dbReference>
<proteinExistence type="predicted"/>
<gene>
    <name evidence="1" type="ORF">IB75_18440</name>
</gene>
<evidence type="ECO:0008006" key="3">
    <source>
        <dbReference type="Google" id="ProtNLM"/>
    </source>
</evidence>
<accession>A0A0E2ZHP8</accession>